<sequence length="80" mass="8918">MFAGFQPSGSPRKSLESFDELDNFVRINLWRFVPRLTASVVKSPKLEATADYDLTDETDEDSDGDKVGGWGPRMDGSVYV</sequence>
<accession>A0A077R0S5</accession>
<evidence type="ECO:0000313" key="2">
    <source>
        <dbReference type="EMBL" id="CDI56080.1"/>
    </source>
</evidence>
<name>A0A077R0S5_9BASI</name>
<feature type="compositionally biased region" description="Acidic residues" evidence="1">
    <location>
        <begin position="53"/>
        <end position="63"/>
    </location>
</feature>
<reference evidence="2" key="1">
    <citation type="journal article" date="2014" name="Genome Biol. Evol.">
        <title>Gene Loss Rather Than Gene Gain Is Associated with a Host Jump from Monocots to Dicots in the Smut Fungus Melanopsichium pennsylvanicum.</title>
        <authorList>
            <person name="Sharma R."/>
            <person name="Mishra B."/>
            <person name="Runge F."/>
            <person name="Thines M."/>
        </authorList>
    </citation>
    <scope>NUCLEOTIDE SEQUENCE</scope>
    <source>
        <strain evidence="2">4</strain>
    </source>
</reference>
<evidence type="ECO:0000256" key="1">
    <source>
        <dbReference type="SAM" id="MobiDB-lite"/>
    </source>
</evidence>
<feature type="region of interest" description="Disordered" evidence="1">
    <location>
        <begin position="49"/>
        <end position="80"/>
    </location>
</feature>
<dbReference type="AlphaFoldDB" id="A0A077R0S5"/>
<protein>
    <submittedName>
        <fullName evidence="2">Uncharacterized protein</fullName>
    </submittedName>
</protein>
<proteinExistence type="predicted"/>
<dbReference type="EMBL" id="HG529676">
    <property type="protein sequence ID" value="CDI56080.1"/>
    <property type="molecule type" value="Genomic_DNA"/>
</dbReference>
<organism evidence="2">
    <name type="scientific">Melanopsichium pennsylvanicum 4</name>
    <dbReference type="NCBI Taxonomy" id="1398559"/>
    <lineage>
        <taxon>Eukaryota</taxon>
        <taxon>Fungi</taxon>
        <taxon>Dikarya</taxon>
        <taxon>Basidiomycota</taxon>
        <taxon>Ustilaginomycotina</taxon>
        <taxon>Ustilaginomycetes</taxon>
        <taxon>Ustilaginales</taxon>
        <taxon>Ustilaginaceae</taxon>
        <taxon>Melanopsichium</taxon>
    </lineage>
</organism>